<feature type="domain" description="dTDP-4-dehydro-6-deoxy-alpha-D-glucopyranose 2,3-dehydratase" evidence="2">
    <location>
        <begin position="277"/>
        <end position="477"/>
    </location>
</feature>
<dbReference type="Proteomes" id="UP000662857">
    <property type="component" value="Chromosome"/>
</dbReference>
<dbReference type="Pfam" id="PF03559">
    <property type="entry name" value="Hexose_dehydrat"/>
    <property type="match status" value="2"/>
</dbReference>
<dbReference type="EMBL" id="CP070499">
    <property type="protein sequence ID" value="QSB16027.1"/>
    <property type="molecule type" value="Genomic_DNA"/>
</dbReference>
<dbReference type="AlphaFoldDB" id="A0A895YE19"/>
<dbReference type="KEGG" id="nhy:JQS43_06855"/>
<evidence type="ECO:0000313" key="3">
    <source>
        <dbReference type="EMBL" id="QSB16027.1"/>
    </source>
</evidence>
<reference evidence="3" key="1">
    <citation type="submission" date="2021-02" db="EMBL/GenBank/DDBJ databases">
        <title>Natrosporangium hydrolyticum gen. nov., sp. nov, a haloalkaliphilic actinobacterium from a soda solonchak soil.</title>
        <authorList>
            <person name="Sorokin D.Y."/>
            <person name="Khijniak T.V."/>
            <person name="Zakharycheva A.P."/>
            <person name="Boueva O.V."/>
            <person name="Ariskina E.V."/>
            <person name="Hahnke R.L."/>
            <person name="Bunk B."/>
            <person name="Sproer C."/>
            <person name="Schumann P."/>
            <person name="Evtushenko L.I."/>
            <person name="Kublanov I.V."/>
        </authorList>
    </citation>
    <scope>NUCLEOTIDE SEQUENCE</scope>
    <source>
        <strain evidence="3">DSM 106523</strain>
    </source>
</reference>
<keyword evidence="4" id="KW-1185">Reference proteome</keyword>
<proteinExistence type="predicted"/>
<sequence>MRERTSPSSSTPPCPRDGRVGSALAESALARHTPLTDLAGFHPWFAQLRADCYTETQQLPLDELAGWRTDADTGDLQHDSGRFFSVRGLDVEVADGPVPRWQQPIIYQPEVGILGLLVRRFDGVLHCLMQAKVEPGNQNGLQLSPTVQATRSNYTGVHRGRAVPYLEFFRGSGRTRLITDVRQSEQGSWFYQKRNRNMVVETTDDVPAAAGFCWLTLGQLHQLLQVEDLVNMDTRTVLSCLPWPGEELASRLPDADDFQASLLRSCSAAAGAVHALDEILNWITEIRSSAEVRTTPVPLRSLAGWQRQDGVIHHETGAFFDVIGVQVQAGGREVRQWSQPMIRPKDTGVIAFLASRIDGILHVLARCQVQPGCLDVAEVGPTVRCTPANWEHLPTGPPAFLKEVLGADPAQIRYDVLLSEEGGRFYRAVNRYVIVEVDAARTPEHPEFRWLALHQLADLLRHSHYVNVEARSLVACLRSLLGSDNP</sequence>
<dbReference type="InterPro" id="IPR038153">
    <property type="entry name" value="EvaA-like_sf"/>
</dbReference>
<feature type="domain" description="dTDP-4-dehydro-6-deoxy-alpha-D-glucopyranose 2,3-dehydratase" evidence="2">
    <location>
        <begin position="41"/>
        <end position="241"/>
    </location>
</feature>
<dbReference type="GO" id="GO:0016829">
    <property type="term" value="F:lyase activity"/>
    <property type="evidence" value="ECO:0007669"/>
    <property type="project" value="InterPro"/>
</dbReference>
<feature type="region of interest" description="Disordered" evidence="1">
    <location>
        <begin position="1"/>
        <end position="20"/>
    </location>
</feature>
<evidence type="ECO:0000313" key="4">
    <source>
        <dbReference type="Proteomes" id="UP000662857"/>
    </source>
</evidence>
<protein>
    <submittedName>
        <fullName evidence="3">NDP-hexose 2,3-dehydratase family protein</fullName>
    </submittedName>
</protein>
<dbReference type="RefSeq" id="WP_239678225.1">
    <property type="nucleotide sequence ID" value="NZ_CP070499.1"/>
</dbReference>
<dbReference type="Gene3D" id="3.90.79.40">
    <property type="entry name" value="EvaA sugar 2,3-dehydratase subunit"/>
    <property type="match status" value="2"/>
</dbReference>
<evidence type="ECO:0000259" key="2">
    <source>
        <dbReference type="Pfam" id="PF03559"/>
    </source>
</evidence>
<organism evidence="3 4">
    <name type="scientific">Natronosporangium hydrolyticum</name>
    <dbReference type="NCBI Taxonomy" id="2811111"/>
    <lineage>
        <taxon>Bacteria</taxon>
        <taxon>Bacillati</taxon>
        <taxon>Actinomycetota</taxon>
        <taxon>Actinomycetes</taxon>
        <taxon>Micromonosporales</taxon>
        <taxon>Micromonosporaceae</taxon>
        <taxon>Natronosporangium</taxon>
    </lineage>
</organism>
<name>A0A895YE19_9ACTN</name>
<gene>
    <name evidence="3" type="ORF">JQS43_06855</name>
</gene>
<accession>A0A895YE19</accession>
<dbReference type="InterPro" id="IPR005212">
    <property type="entry name" value="EvaA-like"/>
</dbReference>
<evidence type="ECO:0000256" key="1">
    <source>
        <dbReference type="SAM" id="MobiDB-lite"/>
    </source>
</evidence>